<dbReference type="Proteomes" id="UP000050360">
    <property type="component" value="Unassembled WGS sequence"/>
</dbReference>
<gene>
    <name evidence="1" type="ORF">MPEBLZ_02790</name>
</gene>
<sequence length="94" mass="10947">MPQITLRIEQELYDSIEEKKGDKDRSTFLRDVIIAYFASQKNEVVSQEKTVDSQESANASQEITNVTQLHYENEYLKKKLEDLTALHENAFTLH</sequence>
<reference evidence="1 2" key="1">
    <citation type="submission" date="2015-09" db="EMBL/GenBank/DDBJ databases">
        <title>A metagenomics-based metabolic model of nitrate-dependent anaerobic oxidation of methane by Methanoperedens-like archaea.</title>
        <authorList>
            <person name="Arshad A."/>
            <person name="Speth D.R."/>
            <person name="De Graaf R.M."/>
            <person name="Op Den Camp H.J."/>
            <person name="Jetten M.S."/>
            <person name="Welte C.U."/>
        </authorList>
    </citation>
    <scope>NUCLEOTIDE SEQUENCE [LARGE SCALE GENOMIC DNA]</scope>
</reference>
<evidence type="ECO:0000313" key="1">
    <source>
        <dbReference type="EMBL" id="KPQ42661.1"/>
    </source>
</evidence>
<name>A0A0P8CIJ7_9EURY</name>
<evidence type="ECO:0000313" key="2">
    <source>
        <dbReference type="Proteomes" id="UP000050360"/>
    </source>
</evidence>
<protein>
    <submittedName>
        <fullName evidence="1">Uncharacterized protein</fullName>
    </submittedName>
</protein>
<dbReference type="AlphaFoldDB" id="A0A0P8CIJ7"/>
<feature type="non-terminal residue" evidence="1">
    <location>
        <position position="94"/>
    </location>
</feature>
<accession>A0A0P8CIJ7</accession>
<organism evidence="1 2">
    <name type="scientific">Candidatus Methanoperedens nitratireducens</name>
    <dbReference type="NCBI Taxonomy" id="1392998"/>
    <lineage>
        <taxon>Archaea</taxon>
        <taxon>Methanobacteriati</taxon>
        <taxon>Methanobacteriota</taxon>
        <taxon>Stenosarchaea group</taxon>
        <taxon>Methanomicrobia</taxon>
        <taxon>Methanosarcinales</taxon>
        <taxon>ANME-2 cluster</taxon>
        <taxon>Candidatus Methanoperedentaceae</taxon>
        <taxon>Candidatus Methanoperedens</taxon>
    </lineage>
</organism>
<proteinExistence type="predicted"/>
<comment type="caution">
    <text evidence="1">The sequence shown here is derived from an EMBL/GenBank/DDBJ whole genome shotgun (WGS) entry which is preliminary data.</text>
</comment>
<dbReference type="EMBL" id="LKCM01000216">
    <property type="protein sequence ID" value="KPQ42661.1"/>
    <property type="molecule type" value="Genomic_DNA"/>
</dbReference>